<evidence type="ECO:0000313" key="3">
    <source>
        <dbReference type="Proteomes" id="UP000219688"/>
    </source>
</evidence>
<reference evidence="3" key="1">
    <citation type="submission" date="2017-08" db="EMBL/GenBank/DDBJ databases">
        <authorList>
            <person name="Varghese N."/>
            <person name="Submissions S."/>
        </authorList>
    </citation>
    <scope>NUCLEOTIDE SEQUENCE [LARGE SCALE GENOMIC DNA]</scope>
    <source>
        <strain evidence="3">USBA17B2</strain>
    </source>
</reference>
<sequence>MSAREPVRSVWHLAERRHWEAALASGSYERSTLGATLQEVGFVHASFPEQLPGVVRAHYARVAEPLVVLEIDPQLLDQAGVQVRLEPGDPDDPGSERFPHLYGPVPVPAVTRTRPAAVDRGWLELGPWEATRQPRT</sequence>
<protein>
    <submittedName>
        <fullName evidence="2">Uncharacterized conserved protein, DUF952 family</fullName>
    </submittedName>
</protein>
<name>A0A285VE94_9MICO</name>
<dbReference type="Pfam" id="PF06108">
    <property type="entry name" value="DUF952"/>
    <property type="match status" value="1"/>
</dbReference>
<accession>A0A285VE94</accession>
<dbReference type="InterPro" id="IPR009297">
    <property type="entry name" value="DUF952"/>
</dbReference>
<dbReference type="AlphaFoldDB" id="A0A285VE94"/>
<dbReference type="EMBL" id="OBQK01000001">
    <property type="protein sequence ID" value="SOC52435.1"/>
    <property type="molecule type" value="Genomic_DNA"/>
</dbReference>
<evidence type="ECO:0000256" key="1">
    <source>
        <dbReference type="SAM" id="MobiDB-lite"/>
    </source>
</evidence>
<evidence type="ECO:0000313" key="2">
    <source>
        <dbReference type="EMBL" id="SOC52435.1"/>
    </source>
</evidence>
<organism evidence="2 3">
    <name type="scientific">Ornithinimicrobium cerasi</name>
    <dbReference type="NCBI Taxonomy" id="2248773"/>
    <lineage>
        <taxon>Bacteria</taxon>
        <taxon>Bacillati</taxon>
        <taxon>Actinomycetota</taxon>
        <taxon>Actinomycetes</taxon>
        <taxon>Micrococcales</taxon>
        <taxon>Ornithinimicrobiaceae</taxon>
        <taxon>Ornithinimicrobium</taxon>
    </lineage>
</organism>
<feature type="region of interest" description="Disordered" evidence="1">
    <location>
        <begin position="85"/>
        <end position="104"/>
    </location>
</feature>
<keyword evidence="3" id="KW-1185">Reference proteome</keyword>
<dbReference type="Gene3D" id="3.20.170.20">
    <property type="entry name" value="Protein of unknown function DUF952"/>
    <property type="match status" value="1"/>
</dbReference>
<dbReference type="RefSeq" id="WP_097186718.1">
    <property type="nucleotide sequence ID" value="NZ_OBQK01000001.1"/>
</dbReference>
<dbReference type="PANTHER" id="PTHR34129:SF1">
    <property type="entry name" value="DUF952 DOMAIN-CONTAINING PROTEIN"/>
    <property type="match status" value="1"/>
</dbReference>
<gene>
    <name evidence="2" type="ORF">SAMN05421879_101551</name>
</gene>
<dbReference type="SUPFAM" id="SSF56399">
    <property type="entry name" value="ADP-ribosylation"/>
    <property type="match status" value="1"/>
</dbReference>
<dbReference type="PANTHER" id="PTHR34129">
    <property type="entry name" value="BLR1139 PROTEIN"/>
    <property type="match status" value="1"/>
</dbReference>
<proteinExistence type="predicted"/>
<dbReference type="Proteomes" id="UP000219688">
    <property type="component" value="Unassembled WGS sequence"/>
</dbReference>